<keyword evidence="1" id="KW-0227">DNA damage</keyword>
<dbReference type="Pfam" id="PF05970">
    <property type="entry name" value="PIF1"/>
    <property type="match status" value="1"/>
</dbReference>
<dbReference type="KEGG" id="osn:115224477"/>
<keyword evidence="1" id="KW-0233">DNA recombination</keyword>
<dbReference type="InterPro" id="IPR027417">
    <property type="entry name" value="P-loop_NTPase"/>
</dbReference>
<evidence type="ECO:0000313" key="4">
    <source>
        <dbReference type="RefSeq" id="XP_036369302.1"/>
    </source>
</evidence>
<dbReference type="GO" id="GO:0016787">
    <property type="term" value="F:hydrolase activity"/>
    <property type="evidence" value="ECO:0007669"/>
    <property type="project" value="UniProtKB-KW"/>
</dbReference>
<sequence>MDELIKKCDLIVWDECTLAHTRALQAVDRTLRDIRNNNSQMGKATVLLTGDFCQTLPVVPEATKMDEVNAPIKSSALWHHMQTFHLSTNMRAQLSGDRSVEEFAEILLRLGEGRTVTDEDEYLELDTICNLIDSVEDLVSKVFPDLLSYYQNADWICEPAIMVPQNATIKSINPKLLNAFPGEMVTYNSIVTVIDEEEIVNYPVRVFELTGATRNTSLSSAEKRSSYHVSM</sequence>
<dbReference type="RefSeq" id="XP_036369302.1">
    <property type="nucleotide sequence ID" value="XM_036513409.1"/>
</dbReference>
<name>A0A7E6FR15_9MOLL</name>
<dbReference type="PANTHER" id="PTHR10492">
    <property type="match status" value="1"/>
</dbReference>
<reference evidence="4" key="1">
    <citation type="submission" date="2025-08" db="UniProtKB">
        <authorList>
            <consortium name="RefSeq"/>
        </authorList>
    </citation>
    <scope>IDENTIFICATION</scope>
</reference>
<dbReference type="PANTHER" id="PTHR10492:SF57">
    <property type="entry name" value="ATP-DEPENDENT DNA HELICASE"/>
    <property type="match status" value="1"/>
</dbReference>
<dbReference type="GO" id="GO:0006281">
    <property type="term" value="P:DNA repair"/>
    <property type="evidence" value="ECO:0007669"/>
    <property type="project" value="UniProtKB-KW"/>
</dbReference>
<protein>
    <recommendedName>
        <fullName evidence="1">ATP-dependent DNA helicase</fullName>
        <ecNumber evidence="1">5.6.2.3</ecNumber>
    </recommendedName>
</protein>
<evidence type="ECO:0000259" key="2">
    <source>
        <dbReference type="Pfam" id="PF05970"/>
    </source>
</evidence>
<dbReference type="GO" id="GO:0005524">
    <property type="term" value="F:ATP binding"/>
    <property type="evidence" value="ECO:0007669"/>
    <property type="project" value="UniProtKB-KW"/>
</dbReference>
<gene>
    <name evidence="4" type="primary">LOC115224477</name>
</gene>
<dbReference type="EC" id="5.6.2.3" evidence="1"/>
<evidence type="ECO:0000256" key="1">
    <source>
        <dbReference type="RuleBase" id="RU363044"/>
    </source>
</evidence>
<organism evidence="3 4">
    <name type="scientific">Octopus sinensis</name>
    <name type="common">East Asian common octopus</name>
    <dbReference type="NCBI Taxonomy" id="2607531"/>
    <lineage>
        <taxon>Eukaryota</taxon>
        <taxon>Metazoa</taxon>
        <taxon>Spiralia</taxon>
        <taxon>Lophotrochozoa</taxon>
        <taxon>Mollusca</taxon>
        <taxon>Cephalopoda</taxon>
        <taxon>Coleoidea</taxon>
        <taxon>Octopodiformes</taxon>
        <taxon>Octopoda</taxon>
        <taxon>Incirrata</taxon>
        <taxon>Octopodidae</taxon>
        <taxon>Octopus</taxon>
    </lineage>
</organism>
<keyword evidence="1" id="KW-0347">Helicase</keyword>
<comment type="similarity">
    <text evidence="1">Belongs to the helicase family.</text>
</comment>
<dbReference type="Gene3D" id="3.40.50.300">
    <property type="entry name" value="P-loop containing nucleotide triphosphate hydrolases"/>
    <property type="match status" value="1"/>
</dbReference>
<dbReference type="GO" id="GO:0000723">
    <property type="term" value="P:telomere maintenance"/>
    <property type="evidence" value="ECO:0007669"/>
    <property type="project" value="InterPro"/>
</dbReference>
<evidence type="ECO:0000313" key="3">
    <source>
        <dbReference type="Proteomes" id="UP000515154"/>
    </source>
</evidence>
<dbReference type="GO" id="GO:0043139">
    <property type="term" value="F:5'-3' DNA helicase activity"/>
    <property type="evidence" value="ECO:0007669"/>
    <property type="project" value="UniProtKB-EC"/>
</dbReference>
<keyword evidence="3" id="KW-1185">Reference proteome</keyword>
<comment type="catalytic activity">
    <reaction evidence="1">
        <text>ATP + H2O = ADP + phosphate + H(+)</text>
        <dbReference type="Rhea" id="RHEA:13065"/>
        <dbReference type="ChEBI" id="CHEBI:15377"/>
        <dbReference type="ChEBI" id="CHEBI:15378"/>
        <dbReference type="ChEBI" id="CHEBI:30616"/>
        <dbReference type="ChEBI" id="CHEBI:43474"/>
        <dbReference type="ChEBI" id="CHEBI:456216"/>
        <dbReference type="EC" id="5.6.2.3"/>
    </reaction>
</comment>
<dbReference type="AlphaFoldDB" id="A0A7E6FR15"/>
<keyword evidence="1" id="KW-0067">ATP-binding</keyword>
<dbReference type="Proteomes" id="UP000515154">
    <property type="component" value="Linkage group LG25"/>
</dbReference>
<keyword evidence="1" id="KW-0547">Nucleotide-binding</keyword>
<feature type="domain" description="DNA helicase Pif1-like DEAD-box helicase" evidence="2">
    <location>
        <begin position="3"/>
        <end position="119"/>
    </location>
</feature>
<dbReference type="SUPFAM" id="SSF52540">
    <property type="entry name" value="P-loop containing nucleoside triphosphate hydrolases"/>
    <property type="match status" value="1"/>
</dbReference>
<proteinExistence type="inferred from homology"/>
<keyword evidence="1" id="KW-0234">DNA repair</keyword>
<dbReference type="InterPro" id="IPR010285">
    <property type="entry name" value="DNA_helicase_pif1-like_DEAD"/>
</dbReference>
<comment type="cofactor">
    <cofactor evidence="1">
        <name>Mg(2+)</name>
        <dbReference type="ChEBI" id="CHEBI:18420"/>
    </cofactor>
</comment>
<accession>A0A7E6FR15</accession>
<keyword evidence="1" id="KW-0378">Hydrolase</keyword>
<dbReference type="GO" id="GO:0006310">
    <property type="term" value="P:DNA recombination"/>
    <property type="evidence" value="ECO:0007669"/>
    <property type="project" value="UniProtKB-KW"/>
</dbReference>